<feature type="chain" id="PRO_5021031644" evidence="2">
    <location>
        <begin position="20"/>
        <end position="84"/>
    </location>
</feature>
<proteinExistence type="predicted"/>
<evidence type="ECO:0000313" key="3">
    <source>
        <dbReference type="EMBL" id="TKR94815.1"/>
    </source>
</evidence>
<keyword evidence="2" id="KW-0732">Signal</keyword>
<evidence type="ECO:0000313" key="4">
    <source>
        <dbReference type="Proteomes" id="UP000298663"/>
    </source>
</evidence>
<comment type="caution">
    <text evidence="3">The sequence shown here is derived from an EMBL/GenBank/DDBJ whole genome shotgun (WGS) entry which is preliminary data.</text>
</comment>
<reference evidence="3 4" key="1">
    <citation type="journal article" date="2015" name="Genome Biol.">
        <title>Comparative genomics of Steinernema reveals deeply conserved gene regulatory networks.</title>
        <authorList>
            <person name="Dillman A.R."/>
            <person name="Macchietto M."/>
            <person name="Porter C.F."/>
            <person name="Rogers A."/>
            <person name="Williams B."/>
            <person name="Antoshechkin I."/>
            <person name="Lee M.M."/>
            <person name="Goodwin Z."/>
            <person name="Lu X."/>
            <person name="Lewis E.E."/>
            <person name="Goodrich-Blair H."/>
            <person name="Stock S.P."/>
            <person name="Adams B.J."/>
            <person name="Sternberg P.W."/>
            <person name="Mortazavi A."/>
        </authorList>
    </citation>
    <scope>NUCLEOTIDE SEQUENCE [LARGE SCALE GENOMIC DNA]</scope>
    <source>
        <strain evidence="3 4">ALL</strain>
    </source>
</reference>
<evidence type="ECO:0000256" key="1">
    <source>
        <dbReference type="SAM" id="MobiDB-lite"/>
    </source>
</evidence>
<dbReference type="AlphaFoldDB" id="A0A4V6A6J0"/>
<gene>
    <name evidence="3" type="ORF">L596_009051</name>
</gene>
<organism evidence="3 4">
    <name type="scientific">Steinernema carpocapsae</name>
    <name type="common">Entomopathogenic nematode</name>
    <dbReference type="NCBI Taxonomy" id="34508"/>
    <lineage>
        <taxon>Eukaryota</taxon>
        <taxon>Metazoa</taxon>
        <taxon>Ecdysozoa</taxon>
        <taxon>Nematoda</taxon>
        <taxon>Chromadorea</taxon>
        <taxon>Rhabditida</taxon>
        <taxon>Tylenchina</taxon>
        <taxon>Panagrolaimomorpha</taxon>
        <taxon>Strongyloidoidea</taxon>
        <taxon>Steinernematidae</taxon>
        <taxon>Steinernema</taxon>
    </lineage>
</organism>
<protein>
    <submittedName>
        <fullName evidence="3">Uncharacterized protein</fullName>
    </submittedName>
</protein>
<feature type="signal peptide" evidence="2">
    <location>
        <begin position="1"/>
        <end position="19"/>
    </location>
</feature>
<sequence>MRIIIAGIWDLGLVRSVVSSCNAGSIAHIAALEIDAVLDVGVRMDSIPASPTRSPSPLETANGVNSQNSDISNGIGIVARNRGH</sequence>
<evidence type="ECO:0000256" key="2">
    <source>
        <dbReference type="SAM" id="SignalP"/>
    </source>
</evidence>
<feature type="compositionally biased region" description="Polar residues" evidence="1">
    <location>
        <begin position="49"/>
        <end position="72"/>
    </location>
</feature>
<feature type="region of interest" description="Disordered" evidence="1">
    <location>
        <begin position="48"/>
        <end position="84"/>
    </location>
</feature>
<name>A0A4V6A6J0_STECR</name>
<keyword evidence="4" id="KW-1185">Reference proteome</keyword>
<reference evidence="3 4" key="2">
    <citation type="journal article" date="2019" name="G3 (Bethesda)">
        <title>Hybrid Assembly of the Genome of the Entomopathogenic Nematode Steinernema carpocapsae Identifies the X-Chromosome.</title>
        <authorList>
            <person name="Serra L."/>
            <person name="Macchietto M."/>
            <person name="Macias-Munoz A."/>
            <person name="McGill C.J."/>
            <person name="Rodriguez I.M."/>
            <person name="Rodriguez B."/>
            <person name="Murad R."/>
            <person name="Mortazavi A."/>
        </authorList>
    </citation>
    <scope>NUCLEOTIDE SEQUENCE [LARGE SCALE GENOMIC DNA]</scope>
    <source>
        <strain evidence="3 4">ALL</strain>
    </source>
</reference>
<dbReference type="Proteomes" id="UP000298663">
    <property type="component" value="Unassembled WGS sequence"/>
</dbReference>
<accession>A0A4V6A6J0</accession>
<dbReference type="EMBL" id="AZBU02000002">
    <property type="protein sequence ID" value="TKR94815.1"/>
    <property type="molecule type" value="Genomic_DNA"/>
</dbReference>